<dbReference type="Proteomes" id="UP000724584">
    <property type="component" value="Unassembled WGS sequence"/>
</dbReference>
<evidence type="ECO:0000313" key="2">
    <source>
        <dbReference type="Proteomes" id="UP000724584"/>
    </source>
</evidence>
<protein>
    <submittedName>
        <fullName evidence="1">Uncharacterized protein</fullName>
    </submittedName>
</protein>
<name>A0ACB7PQW8_9PEZI</name>
<keyword evidence="2" id="KW-1185">Reference proteome</keyword>
<comment type="caution">
    <text evidence="1">The sequence shown here is derived from an EMBL/GenBank/DDBJ whole genome shotgun (WGS) entry which is preliminary data.</text>
</comment>
<accession>A0ACB7PQW8</accession>
<dbReference type="EMBL" id="JAGIZQ010000001">
    <property type="protein sequence ID" value="KAH6649479.1"/>
    <property type="molecule type" value="Genomic_DNA"/>
</dbReference>
<organism evidence="1 2">
    <name type="scientific">Chaetomium tenue</name>
    <dbReference type="NCBI Taxonomy" id="1854479"/>
    <lineage>
        <taxon>Eukaryota</taxon>
        <taxon>Fungi</taxon>
        <taxon>Dikarya</taxon>
        <taxon>Ascomycota</taxon>
        <taxon>Pezizomycotina</taxon>
        <taxon>Sordariomycetes</taxon>
        <taxon>Sordariomycetidae</taxon>
        <taxon>Sordariales</taxon>
        <taxon>Chaetomiaceae</taxon>
        <taxon>Chaetomium</taxon>
    </lineage>
</organism>
<sequence length="284" mass="31613">MTLFLPFSCALLAAGYATRSYGTYHNDDPQVYTASLLLIYAAPPLLQLTNHLILTRLFHFVPYFAPIHPHRTLIIFSALTAAIELLTIAGVAYITDRTAPDKSLGIGDTLTKASLVVQLIVVVAFLLLAGAFYSSCRGGRIRNARVVRPLAVAVVSMLLLGGRTVYRMVEHFGVPVSREGVEPGSLNPVVRYEWYFYVFDAAFVLLATVLWNVGHPARYLPENPAMYLAQNGKTILKGPGWNDSRSKTETIFNPFAMLKSDGRQKKPFWEQNGYSMTGVRRVRR</sequence>
<proteinExistence type="predicted"/>
<reference evidence="1 2" key="1">
    <citation type="journal article" date="2021" name="Nat. Commun.">
        <title>Genetic determinants of endophytism in the Arabidopsis root mycobiome.</title>
        <authorList>
            <person name="Mesny F."/>
            <person name="Miyauchi S."/>
            <person name="Thiergart T."/>
            <person name="Pickel B."/>
            <person name="Atanasova L."/>
            <person name="Karlsson M."/>
            <person name="Huettel B."/>
            <person name="Barry K.W."/>
            <person name="Haridas S."/>
            <person name="Chen C."/>
            <person name="Bauer D."/>
            <person name="Andreopoulos W."/>
            <person name="Pangilinan J."/>
            <person name="LaButti K."/>
            <person name="Riley R."/>
            <person name="Lipzen A."/>
            <person name="Clum A."/>
            <person name="Drula E."/>
            <person name="Henrissat B."/>
            <person name="Kohler A."/>
            <person name="Grigoriev I.V."/>
            <person name="Martin F.M."/>
            <person name="Hacquard S."/>
        </authorList>
    </citation>
    <scope>NUCLEOTIDE SEQUENCE [LARGE SCALE GENOMIC DNA]</scope>
    <source>
        <strain evidence="1 2">MPI-SDFR-AT-0079</strain>
    </source>
</reference>
<evidence type="ECO:0000313" key="1">
    <source>
        <dbReference type="EMBL" id="KAH6649479.1"/>
    </source>
</evidence>
<gene>
    <name evidence="1" type="ORF">F5144DRAFT_6797</name>
</gene>